<keyword evidence="6 7" id="KW-0472">Membrane</keyword>
<dbReference type="Pfam" id="PF01790">
    <property type="entry name" value="LGT"/>
    <property type="match status" value="1"/>
</dbReference>
<evidence type="ECO:0000256" key="7">
    <source>
        <dbReference type="SAM" id="Phobius"/>
    </source>
</evidence>
<gene>
    <name evidence="8" type="ORF">SAMN05444410_11359</name>
</gene>
<keyword evidence="9" id="KW-1185">Reference proteome</keyword>
<dbReference type="GO" id="GO:0005886">
    <property type="term" value="C:plasma membrane"/>
    <property type="evidence" value="ECO:0007669"/>
    <property type="project" value="InterPro"/>
</dbReference>
<dbReference type="GO" id="GO:0008961">
    <property type="term" value="F:phosphatidylglycerol-prolipoprotein diacylglyceryl transferase activity"/>
    <property type="evidence" value="ECO:0007669"/>
    <property type="project" value="InterPro"/>
</dbReference>
<name>A0A8X8IH86_9BACT</name>
<feature type="transmembrane region" description="Helical" evidence="7">
    <location>
        <begin position="152"/>
        <end position="170"/>
    </location>
</feature>
<dbReference type="GO" id="GO:0042158">
    <property type="term" value="P:lipoprotein biosynthetic process"/>
    <property type="evidence" value="ECO:0007669"/>
    <property type="project" value="InterPro"/>
</dbReference>
<keyword evidence="3 8" id="KW-0808">Transferase</keyword>
<feature type="transmembrane region" description="Helical" evidence="7">
    <location>
        <begin position="296"/>
        <end position="313"/>
    </location>
</feature>
<feature type="transmembrane region" description="Helical" evidence="7">
    <location>
        <begin position="108"/>
        <end position="126"/>
    </location>
</feature>
<evidence type="ECO:0000313" key="8">
    <source>
        <dbReference type="EMBL" id="SDX32298.1"/>
    </source>
</evidence>
<keyword evidence="5 7" id="KW-1133">Transmembrane helix</keyword>
<feature type="transmembrane region" description="Helical" evidence="7">
    <location>
        <begin position="214"/>
        <end position="232"/>
    </location>
</feature>
<comment type="caution">
    <text evidence="8">The sequence shown here is derived from an EMBL/GenBank/DDBJ whole genome shotgun (WGS) entry which is preliminary data.</text>
</comment>
<evidence type="ECO:0000256" key="5">
    <source>
        <dbReference type="ARBA" id="ARBA00022989"/>
    </source>
</evidence>
<keyword evidence="2" id="KW-1003">Cell membrane</keyword>
<evidence type="ECO:0000256" key="2">
    <source>
        <dbReference type="ARBA" id="ARBA00022475"/>
    </source>
</evidence>
<proteinExistence type="inferred from homology"/>
<dbReference type="Proteomes" id="UP000198711">
    <property type="component" value="Unassembled WGS sequence"/>
</dbReference>
<evidence type="ECO:0000313" key="9">
    <source>
        <dbReference type="Proteomes" id="UP000198711"/>
    </source>
</evidence>
<evidence type="ECO:0000256" key="6">
    <source>
        <dbReference type="ARBA" id="ARBA00023136"/>
    </source>
</evidence>
<feature type="transmembrane region" description="Helical" evidence="7">
    <location>
        <begin position="20"/>
        <end position="41"/>
    </location>
</feature>
<evidence type="ECO:0000256" key="4">
    <source>
        <dbReference type="ARBA" id="ARBA00022692"/>
    </source>
</evidence>
<comment type="similarity">
    <text evidence="1">Belongs to the Lgt family.</text>
</comment>
<evidence type="ECO:0000256" key="3">
    <source>
        <dbReference type="ARBA" id="ARBA00022679"/>
    </source>
</evidence>
<dbReference type="EMBL" id="FNNO01000013">
    <property type="protein sequence ID" value="SDX32298.1"/>
    <property type="molecule type" value="Genomic_DNA"/>
</dbReference>
<protein>
    <submittedName>
        <fullName evidence="8">Prolipoprotein diacylglyceryl transferase</fullName>
    </submittedName>
</protein>
<evidence type="ECO:0000256" key="1">
    <source>
        <dbReference type="ARBA" id="ARBA00007150"/>
    </source>
</evidence>
<feature type="transmembrane region" description="Helical" evidence="7">
    <location>
        <begin position="72"/>
        <end position="96"/>
    </location>
</feature>
<dbReference type="PANTHER" id="PTHR30589">
    <property type="entry name" value="PROLIPOPROTEIN DIACYLGLYCERYL TRANSFERASE"/>
    <property type="match status" value="1"/>
</dbReference>
<dbReference type="RefSeq" id="WP_092725425.1">
    <property type="nucleotide sequence ID" value="NZ_FNNO01000013.1"/>
</dbReference>
<dbReference type="AlphaFoldDB" id="A0A8X8IH86"/>
<organism evidence="8 9">
    <name type="scientific">Hydrobacter penzbergensis</name>
    <dbReference type="NCBI Taxonomy" id="1235997"/>
    <lineage>
        <taxon>Bacteria</taxon>
        <taxon>Pseudomonadati</taxon>
        <taxon>Bacteroidota</taxon>
        <taxon>Chitinophagia</taxon>
        <taxon>Chitinophagales</taxon>
        <taxon>Chitinophagaceae</taxon>
        <taxon>Hydrobacter</taxon>
    </lineage>
</organism>
<reference evidence="8 9" key="1">
    <citation type="submission" date="2016-10" db="EMBL/GenBank/DDBJ databases">
        <authorList>
            <person name="Varghese N."/>
            <person name="Submissions S."/>
        </authorList>
    </citation>
    <scope>NUCLEOTIDE SEQUENCE [LARGE SCALE GENOMIC DNA]</scope>
    <source>
        <strain evidence="8 9">DSM 25353</strain>
    </source>
</reference>
<feature type="transmembrane region" description="Helical" evidence="7">
    <location>
        <begin position="182"/>
        <end position="207"/>
    </location>
</feature>
<dbReference type="PANTHER" id="PTHR30589:SF0">
    <property type="entry name" value="PHOSPHATIDYLGLYCEROL--PROLIPOPROTEIN DIACYLGLYCERYL TRANSFERASE"/>
    <property type="match status" value="1"/>
</dbReference>
<dbReference type="InterPro" id="IPR001640">
    <property type="entry name" value="Lgt"/>
</dbReference>
<keyword evidence="4 7" id="KW-0812">Transmembrane</keyword>
<sequence>MYPNLYYAFKDIFGIDIAGLKLVNTFGFFVALSFIASAWILTMEFRRKENLGQFVYTEETITIGAPASLQELLANFILGFVFGFKIIGAFVTSNALNDPQSFILSTQGSWPLGILLGLVFAGLKWWEKKRHQLAKPENRVVRIWPHDRVGDLVIYAAAFGFVGAKIFHNLENWNDFVKDPVGALISFSGLTFYGGLICAGIAFIVYARKHKIGIAHLCDTMAPVMMFAYAAGRIGCHMSGDGDWGIVNTHPKPFSWMPGWLWAYNYPHNVVGEGVPIPGCSGPYCSQLVPPVFPTPLYEIIVCFILFLILWSVRKKIKVPGQLFGLYLVMNGVERFFIELIRVNTRYETLPFKPTQAELIASLLVIAGIVVMAKSKKWTAATAK</sequence>
<accession>A0A8X8IH86</accession>